<dbReference type="PANTHER" id="PTHR23502">
    <property type="entry name" value="MAJOR FACILITATOR SUPERFAMILY"/>
    <property type="match status" value="1"/>
</dbReference>
<dbReference type="AlphaFoldDB" id="A0AA35VRR8"/>
<sequence length="93" mass="10030">MLNYLTNAHESYSASANEASSGSRSILAVVLPLATLPMFERLGIAGACSLLGGLSGIMCLTPFVFIWKDDRIRARSKFCIALKMQKSGMGERS</sequence>
<dbReference type="GO" id="GO:0022857">
    <property type="term" value="F:transmembrane transporter activity"/>
    <property type="evidence" value="ECO:0007669"/>
    <property type="project" value="TreeGrafter"/>
</dbReference>
<dbReference type="Proteomes" id="UP001160390">
    <property type="component" value="Unassembled WGS sequence"/>
</dbReference>
<organism evidence="6 7">
    <name type="scientific">Clonostachys chloroleuca</name>
    <dbReference type="NCBI Taxonomy" id="1926264"/>
    <lineage>
        <taxon>Eukaryota</taxon>
        <taxon>Fungi</taxon>
        <taxon>Dikarya</taxon>
        <taxon>Ascomycota</taxon>
        <taxon>Pezizomycotina</taxon>
        <taxon>Sordariomycetes</taxon>
        <taxon>Hypocreomycetidae</taxon>
        <taxon>Hypocreales</taxon>
        <taxon>Bionectriaceae</taxon>
        <taxon>Clonostachys</taxon>
    </lineage>
</organism>
<proteinExistence type="predicted"/>
<dbReference type="GO" id="GO:0005886">
    <property type="term" value="C:plasma membrane"/>
    <property type="evidence" value="ECO:0007669"/>
    <property type="project" value="TreeGrafter"/>
</dbReference>
<dbReference type="EMBL" id="CABFNP030001316">
    <property type="protein sequence ID" value="CAI6099449.1"/>
    <property type="molecule type" value="Genomic_DNA"/>
</dbReference>
<evidence type="ECO:0000256" key="4">
    <source>
        <dbReference type="ARBA" id="ARBA00023136"/>
    </source>
</evidence>
<feature type="non-terminal residue" evidence="6">
    <location>
        <position position="93"/>
    </location>
</feature>
<name>A0AA35VRR8_9HYPO</name>
<comment type="caution">
    <text evidence="6">The sequence shown here is derived from an EMBL/GenBank/DDBJ whole genome shotgun (WGS) entry which is preliminary data.</text>
</comment>
<evidence type="ECO:0000256" key="1">
    <source>
        <dbReference type="ARBA" id="ARBA00004141"/>
    </source>
</evidence>
<evidence type="ECO:0000256" key="2">
    <source>
        <dbReference type="ARBA" id="ARBA00022692"/>
    </source>
</evidence>
<evidence type="ECO:0000313" key="7">
    <source>
        <dbReference type="Proteomes" id="UP001160390"/>
    </source>
</evidence>
<evidence type="ECO:0000256" key="5">
    <source>
        <dbReference type="SAM" id="Phobius"/>
    </source>
</evidence>
<keyword evidence="4 5" id="KW-0472">Membrane</keyword>
<dbReference type="PANTHER" id="PTHR23502:SF74">
    <property type="entry name" value="MAJOR FACILITATOR SUPERFAMILY (MFS) PROFILE DOMAIN-CONTAINING PROTEIN"/>
    <property type="match status" value="1"/>
</dbReference>
<protein>
    <submittedName>
        <fullName evidence="6">Uncharacterized protein</fullName>
    </submittedName>
</protein>
<keyword evidence="2 5" id="KW-0812">Transmembrane</keyword>
<keyword evidence="7" id="KW-1185">Reference proteome</keyword>
<evidence type="ECO:0000313" key="6">
    <source>
        <dbReference type="EMBL" id="CAI6099449.1"/>
    </source>
</evidence>
<feature type="transmembrane region" description="Helical" evidence="5">
    <location>
        <begin position="42"/>
        <end position="67"/>
    </location>
</feature>
<gene>
    <name evidence="6" type="ORF">CCHLO57077_00009497</name>
</gene>
<accession>A0AA35VRR8</accession>
<comment type="subcellular location">
    <subcellularLocation>
        <location evidence="1">Membrane</location>
        <topology evidence="1">Multi-pass membrane protein</topology>
    </subcellularLocation>
</comment>
<keyword evidence="3 5" id="KW-1133">Transmembrane helix</keyword>
<evidence type="ECO:0000256" key="3">
    <source>
        <dbReference type="ARBA" id="ARBA00022989"/>
    </source>
</evidence>
<reference evidence="6" key="1">
    <citation type="submission" date="2023-01" db="EMBL/GenBank/DDBJ databases">
        <authorList>
            <person name="Piombo E."/>
        </authorList>
    </citation>
    <scope>NUCLEOTIDE SEQUENCE</scope>
</reference>